<dbReference type="RefSeq" id="WP_132257378.1">
    <property type="nucleotide sequence ID" value="NZ_SLZQ01000002.1"/>
</dbReference>
<keyword evidence="4" id="KW-0807">Transducer</keyword>
<evidence type="ECO:0000256" key="2">
    <source>
        <dbReference type="ARBA" id="ARBA00022481"/>
    </source>
</evidence>
<evidence type="ECO:0000259" key="7">
    <source>
        <dbReference type="PROSITE" id="PS50111"/>
    </source>
</evidence>
<dbReference type="SMART" id="SM00283">
    <property type="entry name" value="MA"/>
    <property type="match status" value="1"/>
</dbReference>
<dbReference type="InterPro" id="IPR004090">
    <property type="entry name" value="Chemotax_Me-accpt_rcpt"/>
</dbReference>
<dbReference type="OrthoDB" id="9177860at2"/>
<dbReference type="Pfam" id="PF00015">
    <property type="entry name" value="MCPsignal"/>
    <property type="match status" value="1"/>
</dbReference>
<dbReference type="GO" id="GO:0004888">
    <property type="term" value="F:transmembrane signaling receptor activity"/>
    <property type="evidence" value="ECO:0007669"/>
    <property type="project" value="InterPro"/>
</dbReference>
<keyword evidence="5" id="KW-0175">Coiled coil</keyword>
<feature type="region of interest" description="Disordered" evidence="6">
    <location>
        <begin position="534"/>
        <end position="598"/>
    </location>
</feature>
<feature type="domain" description="HAMP" evidence="8">
    <location>
        <begin position="230"/>
        <end position="271"/>
    </location>
</feature>
<dbReference type="Pfam" id="PF12729">
    <property type="entry name" value="4HB_MCP_1"/>
    <property type="match status" value="1"/>
</dbReference>
<evidence type="ECO:0000259" key="8">
    <source>
        <dbReference type="PROSITE" id="PS50885"/>
    </source>
</evidence>
<dbReference type="AlphaFoldDB" id="A0A4R3I171"/>
<evidence type="ECO:0000256" key="5">
    <source>
        <dbReference type="SAM" id="Coils"/>
    </source>
</evidence>
<proteinExistence type="inferred from homology"/>
<dbReference type="PROSITE" id="PS50885">
    <property type="entry name" value="HAMP"/>
    <property type="match status" value="1"/>
</dbReference>
<sequence length="598" mass="62734">MKIANTRVGTRLGVGFALVMVLLAGVTALGIMNMSQVQQRLDKVLTSNNVQSRLAATMRNAVMDRMIGLRNVALVQDATELEQELDRIRSQNQQYLSAEEQLEQMLTSSEADAETKAVLEKVKAAANAAKPLMAKAMELGQARQQAEATRVLMEEVRPVQEQWLAGLDELVRTVDKQSILYGFDSSANFESARNLMLTLGGIAMLLGVAAAFVITRSLLRQLGGEPAVAVEIAERIAHGDLNVEIKLKSGDDSSMLHALRAMRDSLAKLVSQVRAGTDAIASASNEIAAGNMDLSSRTEAQASSLEQTASSVEELTSTVKQNADNARQANTLAQSASEVASQGGVVVSEVVETMGSINDSSKKIVDIISVIDGIAFQTNILALNAAVEAARAGEQGRGFAVVAAEVRSLAQRSAAAAKEIKELIGNSVERVEAGTKLVDQAGVTMQEIVTSIRRVTDIIGEITAASTEQTAGIEQINLAISQMDNATQQNAALVEEAAAAAQSMQSQAGKLAQLVGVFKVNSATVARTLPAQKAGASKAAAPKSAAPAVSAPAVPALSKPAAAPSPVATARASTPARAPEPLRKAAPPRNGDDDWEEF</sequence>
<name>A0A4R3I171_PAULE</name>
<reference evidence="9 10" key="1">
    <citation type="submission" date="2019-03" db="EMBL/GenBank/DDBJ databases">
        <title>Genomic Encyclopedia of Type Strains, Phase IV (KMG-IV): sequencing the most valuable type-strain genomes for metagenomic binning, comparative biology and taxonomic classification.</title>
        <authorList>
            <person name="Goeker M."/>
        </authorList>
    </citation>
    <scope>NUCLEOTIDE SEQUENCE [LARGE SCALE GENOMIC DNA]</scope>
    <source>
        <strain evidence="9 10">DSM 7445</strain>
    </source>
</reference>
<comment type="subcellular location">
    <subcellularLocation>
        <location evidence="1">Membrane</location>
    </subcellularLocation>
</comment>
<dbReference type="InterPro" id="IPR047347">
    <property type="entry name" value="YvaQ-like_sensor"/>
</dbReference>
<dbReference type="SUPFAM" id="SSF58104">
    <property type="entry name" value="Methyl-accepting chemotaxis protein (MCP) signaling domain"/>
    <property type="match status" value="1"/>
</dbReference>
<dbReference type="PRINTS" id="PR00260">
    <property type="entry name" value="CHEMTRNSDUCR"/>
</dbReference>
<keyword evidence="10" id="KW-1185">Reference proteome</keyword>
<feature type="compositionally biased region" description="Low complexity" evidence="6">
    <location>
        <begin position="534"/>
        <end position="579"/>
    </location>
</feature>
<dbReference type="GO" id="GO:0007165">
    <property type="term" value="P:signal transduction"/>
    <property type="evidence" value="ECO:0007669"/>
    <property type="project" value="UniProtKB-KW"/>
</dbReference>
<evidence type="ECO:0000256" key="4">
    <source>
        <dbReference type="PROSITE-ProRule" id="PRU00284"/>
    </source>
</evidence>
<organism evidence="9 10">
    <name type="scientific">Paucimonas lemoignei</name>
    <name type="common">Pseudomonas lemoignei</name>
    <dbReference type="NCBI Taxonomy" id="29443"/>
    <lineage>
        <taxon>Bacteria</taxon>
        <taxon>Pseudomonadati</taxon>
        <taxon>Pseudomonadota</taxon>
        <taxon>Betaproteobacteria</taxon>
        <taxon>Burkholderiales</taxon>
        <taxon>Burkholderiaceae</taxon>
        <taxon>Paucimonas</taxon>
    </lineage>
</organism>
<evidence type="ECO:0000256" key="3">
    <source>
        <dbReference type="ARBA" id="ARBA00029447"/>
    </source>
</evidence>
<gene>
    <name evidence="9" type="ORF">EDC30_10271</name>
</gene>
<feature type="domain" description="Methyl-accepting transducer" evidence="7">
    <location>
        <begin position="276"/>
        <end position="505"/>
    </location>
</feature>
<dbReference type="PROSITE" id="PS50111">
    <property type="entry name" value="CHEMOTAXIS_TRANSDUC_2"/>
    <property type="match status" value="1"/>
</dbReference>
<protein>
    <submittedName>
        <fullName evidence="9">Methyl-accepting chemotaxis protein</fullName>
    </submittedName>
</protein>
<dbReference type="CDD" id="cd11386">
    <property type="entry name" value="MCP_signal"/>
    <property type="match status" value="1"/>
</dbReference>
<keyword evidence="2" id="KW-0488">Methylation</keyword>
<dbReference type="GO" id="GO:0005886">
    <property type="term" value="C:plasma membrane"/>
    <property type="evidence" value="ECO:0007669"/>
    <property type="project" value="TreeGrafter"/>
</dbReference>
<dbReference type="InterPro" id="IPR051310">
    <property type="entry name" value="MCP_chemotaxis"/>
</dbReference>
<dbReference type="PANTHER" id="PTHR43531">
    <property type="entry name" value="PROTEIN ICFG"/>
    <property type="match status" value="1"/>
</dbReference>
<accession>A0A4R3I171</accession>
<dbReference type="Proteomes" id="UP000295382">
    <property type="component" value="Unassembled WGS sequence"/>
</dbReference>
<dbReference type="InterPro" id="IPR004089">
    <property type="entry name" value="MCPsignal_dom"/>
</dbReference>
<dbReference type="PANTHER" id="PTHR43531:SF14">
    <property type="entry name" value="METHYL-ACCEPTING CHEMOTAXIS PROTEIN I-RELATED"/>
    <property type="match status" value="1"/>
</dbReference>
<dbReference type="EMBL" id="SLZQ01000002">
    <property type="protein sequence ID" value="TCS38335.1"/>
    <property type="molecule type" value="Genomic_DNA"/>
</dbReference>
<comment type="similarity">
    <text evidence="3">Belongs to the methyl-accepting chemotaxis (MCP) protein family.</text>
</comment>
<evidence type="ECO:0000313" key="10">
    <source>
        <dbReference type="Proteomes" id="UP000295382"/>
    </source>
</evidence>
<dbReference type="GO" id="GO:0006935">
    <property type="term" value="P:chemotaxis"/>
    <property type="evidence" value="ECO:0007669"/>
    <property type="project" value="InterPro"/>
</dbReference>
<feature type="coiled-coil region" evidence="5">
    <location>
        <begin position="476"/>
        <end position="503"/>
    </location>
</feature>
<dbReference type="FunFam" id="1.10.287.950:FF:000001">
    <property type="entry name" value="Methyl-accepting chemotaxis sensory transducer"/>
    <property type="match status" value="1"/>
</dbReference>
<comment type="caution">
    <text evidence="9">The sequence shown here is derived from an EMBL/GenBank/DDBJ whole genome shotgun (WGS) entry which is preliminary data.</text>
</comment>
<dbReference type="InterPro" id="IPR024478">
    <property type="entry name" value="HlyB_4HB_MCP"/>
</dbReference>
<evidence type="ECO:0000313" key="9">
    <source>
        <dbReference type="EMBL" id="TCS38335.1"/>
    </source>
</evidence>
<evidence type="ECO:0000256" key="6">
    <source>
        <dbReference type="SAM" id="MobiDB-lite"/>
    </source>
</evidence>
<dbReference type="CDD" id="cd19411">
    <property type="entry name" value="MCP2201-like_sensor"/>
    <property type="match status" value="1"/>
</dbReference>
<dbReference type="Gene3D" id="1.10.287.950">
    <property type="entry name" value="Methyl-accepting chemotaxis protein"/>
    <property type="match status" value="1"/>
</dbReference>
<evidence type="ECO:0000256" key="1">
    <source>
        <dbReference type="ARBA" id="ARBA00004370"/>
    </source>
</evidence>
<dbReference type="InterPro" id="IPR003660">
    <property type="entry name" value="HAMP_dom"/>
</dbReference>
<feature type="coiled-coil region" evidence="5">
    <location>
        <begin position="71"/>
        <end position="108"/>
    </location>
</feature>